<organism evidence="2 3">
    <name type="scientific">Phytophthora rubi</name>
    <dbReference type="NCBI Taxonomy" id="129364"/>
    <lineage>
        <taxon>Eukaryota</taxon>
        <taxon>Sar</taxon>
        <taxon>Stramenopiles</taxon>
        <taxon>Oomycota</taxon>
        <taxon>Peronosporomycetes</taxon>
        <taxon>Peronosporales</taxon>
        <taxon>Peronosporaceae</taxon>
        <taxon>Phytophthora</taxon>
    </lineage>
</organism>
<dbReference type="AlphaFoldDB" id="A0A6A4EGI8"/>
<dbReference type="PANTHER" id="PTHR46366:SF1">
    <property type="entry name" value="PDZ DOMAIN-CONTAINING PROTEIN C1685.05"/>
    <property type="match status" value="1"/>
</dbReference>
<proteinExistence type="predicted"/>
<name>A0A6A4EGI8_9STRA</name>
<keyword evidence="1" id="KW-0812">Transmembrane</keyword>
<reference evidence="2 3" key="1">
    <citation type="submission" date="2018-08" db="EMBL/GenBank/DDBJ databases">
        <title>Genomic investigation of the strawberry pathogen Phytophthora fragariae indicates pathogenicity is determined by transcriptional variation in three key races.</title>
        <authorList>
            <person name="Adams T.M."/>
            <person name="Armitage A.D."/>
            <person name="Sobczyk M.K."/>
            <person name="Bates H.J."/>
            <person name="Dunwell J.M."/>
            <person name="Nellist C.F."/>
            <person name="Harrison R.J."/>
        </authorList>
    </citation>
    <scope>NUCLEOTIDE SEQUENCE [LARGE SCALE GENOMIC DNA]</scope>
    <source>
        <strain evidence="2 3">SCRP333</strain>
    </source>
</reference>
<keyword evidence="1" id="KW-0472">Membrane</keyword>
<keyword evidence="1" id="KW-1133">Transmembrane helix</keyword>
<feature type="transmembrane region" description="Helical" evidence="1">
    <location>
        <begin position="357"/>
        <end position="378"/>
    </location>
</feature>
<feature type="transmembrane region" description="Helical" evidence="1">
    <location>
        <begin position="53"/>
        <end position="71"/>
    </location>
</feature>
<accession>A0A6A4EGI8</accession>
<gene>
    <name evidence="2" type="ORF">PR003_g16936</name>
</gene>
<evidence type="ECO:0000313" key="3">
    <source>
        <dbReference type="Proteomes" id="UP000434957"/>
    </source>
</evidence>
<dbReference type="Proteomes" id="UP000434957">
    <property type="component" value="Unassembled WGS sequence"/>
</dbReference>
<keyword evidence="3" id="KW-1185">Reference proteome</keyword>
<evidence type="ECO:0000256" key="1">
    <source>
        <dbReference type="SAM" id="Phobius"/>
    </source>
</evidence>
<feature type="transmembrane region" description="Helical" evidence="1">
    <location>
        <begin position="398"/>
        <end position="420"/>
    </location>
</feature>
<protein>
    <submittedName>
        <fullName evidence="2">Uncharacterized protein</fullName>
    </submittedName>
</protein>
<evidence type="ECO:0000313" key="2">
    <source>
        <dbReference type="EMBL" id="KAE9323612.1"/>
    </source>
</evidence>
<sequence length="565" mass="63780">MPHIRSMRSVRSVSRFISAHTLRRQSSVYYVNGHYVDKTKALREETTPFTAKRILLCVWVCVGLVPLLLQVRSYVKFMTPHKITEDLVVPADTAIETANLENICPVEGLVIAGAWWNVVDTHYYTVPVGRVCHFVVPQYNIHGAYLLGIDKVSPSRSTPASCLNESYPFHHYFYHGSIGFYAFYEEASGTYCANDQVSYVEVDGLGTYDINGADLAKDTGDARYRSSYWYGLFGAVWISYRSMLMRRSYISCKRFGRRSDIMHQKMLLKEAAVYVQESLRLSAHGARNYHRAAILYLVVEGLMSDLFMLIAQDGLIAKVQYISLGYNLSGVLSMIFEMVESMNWFSEKWRCLLKRLFFNYEAALVGEFFCALVMQYYLTSLNRSSLRQSKPEAEAVSYYVWSLVGHGIIVLGIVAAITTIRATGAIIAVRFTFGSLKPLTTACGVDTALGVRSKMILLTGYVWEDGELRYSAETLKCFGMMSMDDDDGRQFLVLHKLRWLAIPRQDMIVIGEVHDHRVEACSERPSTGIMSVFGKTLGGPPGRLHVPPLMVKHAFAPPNYPRHSG</sequence>
<feature type="transmembrane region" description="Helical" evidence="1">
    <location>
        <begin position="293"/>
        <end position="312"/>
    </location>
</feature>
<dbReference type="PANTHER" id="PTHR46366">
    <property type="entry name" value="PRO-APOPTOTIC SERINE PROTEASE NMA111"/>
    <property type="match status" value="1"/>
</dbReference>
<comment type="caution">
    <text evidence="2">The sequence shown here is derived from an EMBL/GenBank/DDBJ whole genome shotgun (WGS) entry which is preliminary data.</text>
</comment>
<dbReference type="EMBL" id="QXFT01001267">
    <property type="protein sequence ID" value="KAE9323612.1"/>
    <property type="molecule type" value="Genomic_DNA"/>
</dbReference>
<feature type="transmembrane region" description="Helical" evidence="1">
    <location>
        <begin position="227"/>
        <end position="244"/>
    </location>
</feature>
<feature type="transmembrane region" description="Helical" evidence="1">
    <location>
        <begin position="324"/>
        <end position="345"/>
    </location>
</feature>